<accession>A0A336MW62</accession>
<sequence length="126" mass="13930">MLFDRSSPHVTVAPESALICVIFSGVLFKQNINNSPKFVSVLKIGFETGPYHIFKSASKCDIFFFDSNIGTSTIHFKRILHYKTSIFTTAAAGKSPYNSSGIPTTHDIITPGILWIIDSISMGEIW</sequence>
<gene>
    <name evidence="1" type="primary">CSON007178</name>
</gene>
<evidence type="ECO:0000313" key="1">
    <source>
        <dbReference type="EMBL" id="SSX33965.1"/>
    </source>
</evidence>
<dbReference type="AlphaFoldDB" id="A0A336MW62"/>
<reference evidence="1" key="1">
    <citation type="submission" date="2018-07" db="EMBL/GenBank/DDBJ databases">
        <authorList>
            <person name="Quirk P.G."/>
            <person name="Krulwich T.A."/>
        </authorList>
    </citation>
    <scope>NUCLEOTIDE SEQUENCE</scope>
</reference>
<name>A0A336MW62_CULSO</name>
<dbReference type="VEuPathDB" id="VectorBase:CSON007178"/>
<organism evidence="1">
    <name type="scientific">Culicoides sonorensis</name>
    <name type="common">Biting midge</name>
    <dbReference type="NCBI Taxonomy" id="179676"/>
    <lineage>
        <taxon>Eukaryota</taxon>
        <taxon>Metazoa</taxon>
        <taxon>Ecdysozoa</taxon>
        <taxon>Arthropoda</taxon>
        <taxon>Hexapoda</taxon>
        <taxon>Insecta</taxon>
        <taxon>Pterygota</taxon>
        <taxon>Neoptera</taxon>
        <taxon>Endopterygota</taxon>
        <taxon>Diptera</taxon>
        <taxon>Nematocera</taxon>
        <taxon>Chironomoidea</taxon>
        <taxon>Ceratopogonidae</taxon>
        <taxon>Ceratopogoninae</taxon>
        <taxon>Culicoides</taxon>
        <taxon>Monoculicoides</taxon>
    </lineage>
</organism>
<proteinExistence type="predicted"/>
<dbReference type="EMBL" id="UFQT01002704">
    <property type="protein sequence ID" value="SSX33965.1"/>
    <property type="molecule type" value="Genomic_DNA"/>
</dbReference>
<protein>
    <submittedName>
        <fullName evidence="1">CSON007178 protein</fullName>
    </submittedName>
</protein>